<organism evidence="2 3">
    <name type="scientific">Sphingomonas kyeonggiensis</name>
    <dbReference type="NCBI Taxonomy" id="1268553"/>
    <lineage>
        <taxon>Bacteria</taxon>
        <taxon>Pseudomonadati</taxon>
        <taxon>Pseudomonadota</taxon>
        <taxon>Alphaproteobacteria</taxon>
        <taxon>Sphingomonadales</taxon>
        <taxon>Sphingomonadaceae</taxon>
        <taxon>Sphingomonas</taxon>
    </lineage>
</organism>
<feature type="region of interest" description="Disordered" evidence="1">
    <location>
        <begin position="1"/>
        <end position="82"/>
    </location>
</feature>
<proteinExistence type="predicted"/>
<dbReference type="EMBL" id="JACHLN010000003">
    <property type="protein sequence ID" value="MBB4839851.1"/>
    <property type="molecule type" value="Genomic_DNA"/>
</dbReference>
<dbReference type="AlphaFoldDB" id="A0A7W7NTF8"/>
<protein>
    <submittedName>
        <fullName evidence="2">Uncharacterized protein</fullName>
    </submittedName>
</protein>
<feature type="compositionally biased region" description="Low complexity" evidence="1">
    <location>
        <begin position="19"/>
        <end position="49"/>
    </location>
</feature>
<feature type="compositionally biased region" description="Basic and acidic residues" evidence="1">
    <location>
        <begin position="50"/>
        <end position="60"/>
    </location>
</feature>
<evidence type="ECO:0000256" key="1">
    <source>
        <dbReference type="SAM" id="MobiDB-lite"/>
    </source>
</evidence>
<dbReference type="Proteomes" id="UP000575241">
    <property type="component" value="Unassembled WGS sequence"/>
</dbReference>
<evidence type="ECO:0000313" key="3">
    <source>
        <dbReference type="Proteomes" id="UP000575241"/>
    </source>
</evidence>
<dbReference type="RefSeq" id="WP_184168390.1">
    <property type="nucleotide sequence ID" value="NZ_JACHLN010000003.1"/>
</dbReference>
<keyword evidence="3" id="KW-1185">Reference proteome</keyword>
<accession>A0A7W7NTF8</accession>
<name>A0A7W7NTF8_9SPHN</name>
<evidence type="ECO:0000313" key="2">
    <source>
        <dbReference type="EMBL" id="MBB4839851.1"/>
    </source>
</evidence>
<sequence length="82" mass="9470">MNLIAHTPDAHEDRMMTDQNQNGQDRQPGQQMQQGQQRLERQQNQQNQRGADDPNRIRSEEEQDAEAGLDNQLGDRGTQDEQ</sequence>
<gene>
    <name evidence="2" type="ORF">HNP52_002943</name>
</gene>
<reference evidence="2 3" key="1">
    <citation type="submission" date="2020-08" db="EMBL/GenBank/DDBJ databases">
        <title>Functional genomics of gut bacteria from endangered species of beetles.</title>
        <authorList>
            <person name="Carlos-Shanley C."/>
        </authorList>
    </citation>
    <scope>NUCLEOTIDE SEQUENCE [LARGE SCALE GENOMIC DNA]</scope>
    <source>
        <strain evidence="2 3">S00224</strain>
    </source>
</reference>
<comment type="caution">
    <text evidence="2">The sequence shown here is derived from an EMBL/GenBank/DDBJ whole genome shotgun (WGS) entry which is preliminary data.</text>
</comment>